<dbReference type="AlphaFoldDB" id="A0A173TJW6"/>
<keyword evidence="1" id="KW-0812">Transmembrane</keyword>
<keyword evidence="1" id="KW-1133">Transmembrane helix</keyword>
<evidence type="ECO:0000256" key="1">
    <source>
        <dbReference type="SAM" id="Phobius"/>
    </source>
</evidence>
<gene>
    <name evidence="2" type="ORF">ERS852444_01547</name>
</gene>
<dbReference type="Proteomes" id="UP000095453">
    <property type="component" value="Unassembled WGS sequence"/>
</dbReference>
<accession>A0A173TJW6</accession>
<protein>
    <submittedName>
        <fullName evidence="2">Uncharacterized protein</fullName>
    </submittedName>
</protein>
<name>A0A173TJW6_9FIRM</name>
<evidence type="ECO:0000313" key="2">
    <source>
        <dbReference type="EMBL" id="CUN02660.1"/>
    </source>
</evidence>
<keyword evidence="1" id="KW-0472">Membrane</keyword>
<sequence length="403" mass="46232">MEQTKTDPGRKKKKPLRRCGIFFACLLFLFLCSFVYISKNPRARMLLSVIYFMQNTLKDPAYIAYHIDIMELCQDYFNGDISFEGKAYLNDIKNFKYSSSMDISGERSFAQKKLSIISDMDVLTLNVGEMDFYMNPNTVYFMVPMLDNLSYAMTTSNTYFKKAPELTHDIDQEWFHDNFSNIIELTRQIQIEETGKTRTDSDDVKSHEYLVTIPEGSGGFIWELLGMDTPDYDIRVSLYLTDLCRMSRMEVDLSDITEGASMIIDGTDVGTCILSYEMPNGERLTLTYVRNPSVTHVNFIYMDCLYETNQGDNFTASGYITTQPDDNGCEINVKNLSVMQGDDLLGTFSFIGTITKEKNLPDVFRGADLDSPDMEHIDWQTVRDDTEGFIQDVIDEAKKRLTE</sequence>
<proteinExistence type="predicted"/>
<feature type="transmembrane region" description="Helical" evidence="1">
    <location>
        <begin position="20"/>
        <end position="38"/>
    </location>
</feature>
<organism evidence="2 3">
    <name type="scientific">Roseburia inulinivorans</name>
    <dbReference type="NCBI Taxonomy" id="360807"/>
    <lineage>
        <taxon>Bacteria</taxon>
        <taxon>Bacillati</taxon>
        <taxon>Bacillota</taxon>
        <taxon>Clostridia</taxon>
        <taxon>Lachnospirales</taxon>
        <taxon>Lachnospiraceae</taxon>
        <taxon>Roseburia</taxon>
    </lineage>
</organism>
<evidence type="ECO:0000313" key="3">
    <source>
        <dbReference type="Proteomes" id="UP000095453"/>
    </source>
</evidence>
<dbReference type="EMBL" id="CYXX01000010">
    <property type="protein sequence ID" value="CUN02660.1"/>
    <property type="molecule type" value="Genomic_DNA"/>
</dbReference>
<dbReference type="RefSeq" id="WP_055168934.1">
    <property type="nucleotide sequence ID" value="NZ_CAKZTK010000052.1"/>
</dbReference>
<reference evidence="2 3" key="1">
    <citation type="submission" date="2015-09" db="EMBL/GenBank/DDBJ databases">
        <authorList>
            <consortium name="Pathogen Informatics"/>
        </authorList>
    </citation>
    <scope>NUCLEOTIDE SEQUENCE [LARGE SCALE GENOMIC DNA]</scope>
    <source>
        <strain evidence="2 3">2789STDY5608887</strain>
    </source>
</reference>